<dbReference type="GO" id="GO:0003824">
    <property type="term" value="F:catalytic activity"/>
    <property type="evidence" value="ECO:0007669"/>
    <property type="project" value="InterPro"/>
</dbReference>
<dbReference type="AlphaFoldDB" id="A0A9W9KSV4"/>
<proteinExistence type="predicted"/>
<feature type="region of interest" description="Disordered" evidence="1">
    <location>
        <begin position="398"/>
        <end position="443"/>
    </location>
</feature>
<sequence length="510" mass="56724">MSTVDDFLVGWICTIPTEWVVARAFFDQEYALKVDQPKIKNSYALGRIGKHNVVISSLPSGEYGKSTVSRVAEETMYTFPNLRIALLVGIGGGVPSGMHDIRLGDIAVGSSLGHEGGVYQYNYRRAIRDGRDFQPTAVLEPPPSFIQKAVASLRTSYRSEGHNLENLIDEAFAKVPWMYKKYNRPAPVSDRLYRSNIVHRYPEELCDIRCGDDPSKLISRISRPEYNSQRIHHGVIASSTELMKDAILRDELIGRRDILCFETAASDLMPHFPCLVIRGICDYADSHANDEWHGYAAMVAAAYTKNLLYRIDPNMLAKQSTLANIMDGETDINYRESSPTPAVTFSGHQSSAIQIGQVSGQSLSTITGAQHSDLDPAFQRLSLSPSGDASRVSIIQASSPSQHIPGQHEQQIPTPRTSSSSDSSSRKDQLTKPTARPFRKMNLNSTSHGNGFLVEALYSIGYSRKDVLDLISEKERDSPWIPFEPVDPLPVDIKVEYIIAQAPYNPRIYE</sequence>
<dbReference type="OrthoDB" id="1577640at2759"/>
<protein>
    <recommendedName>
        <fullName evidence="4">Nucleoside phosphorylase domain-containing protein</fullName>
    </recommendedName>
</protein>
<evidence type="ECO:0000313" key="3">
    <source>
        <dbReference type="Proteomes" id="UP001149165"/>
    </source>
</evidence>
<dbReference type="Gene3D" id="3.40.50.1580">
    <property type="entry name" value="Nucleoside phosphorylase domain"/>
    <property type="match status" value="1"/>
</dbReference>
<evidence type="ECO:0000313" key="2">
    <source>
        <dbReference type="EMBL" id="KAJ5116734.1"/>
    </source>
</evidence>
<reference evidence="2" key="1">
    <citation type="submission" date="2022-11" db="EMBL/GenBank/DDBJ databases">
        <authorList>
            <person name="Petersen C."/>
        </authorList>
    </citation>
    <scope>NUCLEOTIDE SEQUENCE</scope>
    <source>
        <strain evidence="2">IBT 30069</strain>
    </source>
</reference>
<dbReference type="EMBL" id="JAPQKH010000001">
    <property type="protein sequence ID" value="KAJ5116734.1"/>
    <property type="molecule type" value="Genomic_DNA"/>
</dbReference>
<gene>
    <name evidence="2" type="ORF">N7456_001082</name>
</gene>
<dbReference type="Proteomes" id="UP001149165">
    <property type="component" value="Unassembled WGS sequence"/>
</dbReference>
<dbReference type="InterPro" id="IPR053137">
    <property type="entry name" value="NLR-like"/>
</dbReference>
<comment type="caution">
    <text evidence="2">The sequence shown here is derived from an EMBL/GenBank/DDBJ whole genome shotgun (WGS) entry which is preliminary data.</text>
</comment>
<evidence type="ECO:0000256" key="1">
    <source>
        <dbReference type="SAM" id="MobiDB-lite"/>
    </source>
</evidence>
<dbReference type="PANTHER" id="PTHR46082:SF11">
    <property type="entry name" value="AAA+ ATPASE DOMAIN-CONTAINING PROTEIN-RELATED"/>
    <property type="match status" value="1"/>
</dbReference>
<accession>A0A9W9KSV4</accession>
<dbReference type="GO" id="GO:0009116">
    <property type="term" value="P:nucleoside metabolic process"/>
    <property type="evidence" value="ECO:0007669"/>
    <property type="project" value="InterPro"/>
</dbReference>
<dbReference type="InterPro" id="IPR035994">
    <property type="entry name" value="Nucleoside_phosphorylase_sf"/>
</dbReference>
<evidence type="ECO:0008006" key="4">
    <source>
        <dbReference type="Google" id="ProtNLM"/>
    </source>
</evidence>
<organism evidence="2 3">
    <name type="scientific">Penicillium angulare</name>
    <dbReference type="NCBI Taxonomy" id="116970"/>
    <lineage>
        <taxon>Eukaryota</taxon>
        <taxon>Fungi</taxon>
        <taxon>Dikarya</taxon>
        <taxon>Ascomycota</taxon>
        <taxon>Pezizomycotina</taxon>
        <taxon>Eurotiomycetes</taxon>
        <taxon>Eurotiomycetidae</taxon>
        <taxon>Eurotiales</taxon>
        <taxon>Aspergillaceae</taxon>
        <taxon>Penicillium</taxon>
    </lineage>
</organism>
<name>A0A9W9KSV4_9EURO</name>
<reference evidence="2" key="2">
    <citation type="journal article" date="2023" name="IMA Fungus">
        <title>Comparative genomic study of the Penicillium genus elucidates a diverse pangenome and 15 lateral gene transfer events.</title>
        <authorList>
            <person name="Petersen C."/>
            <person name="Sorensen T."/>
            <person name="Nielsen M.R."/>
            <person name="Sondergaard T.E."/>
            <person name="Sorensen J.L."/>
            <person name="Fitzpatrick D.A."/>
            <person name="Frisvad J.C."/>
            <person name="Nielsen K.L."/>
        </authorList>
    </citation>
    <scope>NUCLEOTIDE SEQUENCE</scope>
    <source>
        <strain evidence="2">IBT 30069</strain>
    </source>
</reference>
<dbReference type="PANTHER" id="PTHR46082">
    <property type="entry name" value="ATP/GTP-BINDING PROTEIN-RELATED"/>
    <property type="match status" value="1"/>
</dbReference>
<dbReference type="SUPFAM" id="SSF53167">
    <property type="entry name" value="Purine and uridine phosphorylases"/>
    <property type="match status" value="1"/>
</dbReference>
<keyword evidence="3" id="KW-1185">Reference proteome</keyword>
<feature type="compositionally biased region" description="Polar residues" evidence="1">
    <location>
        <begin position="398"/>
        <end position="417"/>
    </location>
</feature>